<evidence type="ECO:0000256" key="5">
    <source>
        <dbReference type="ARBA" id="ARBA00022496"/>
    </source>
</evidence>
<feature type="transmembrane region" description="Helical" evidence="16">
    <location>
        <begin position="513"/>
        <end position="535"/>
    </location>
</feature>
<dbReference type="PRINTS" id="PR00326">
    <property type="entry name" value="GTP1OBG"/>
</dbReference>
<feature type="binding site" evidence="15">
    <location>
        <position position="17"/>
    </location>
    <ligand>
        <name>Mg(2+)</name>
        <dbReference type="ChEBI" id="CHEBI:18420"/>
        <label>2</label>
    </ligand>
</feature>
<dbReference type="GO" id="GO:0005525">
    <property type="term" value="F:GTP binding"/>
    <property type="evidence" value="ECO:0007669"/>
    <property type="project" value="UniProtKB-KW"/>
</dbReference>
<dbReference type="InterPro" id="IPR006073">
    <property type="entry name" value="GTP-bd"/>
</dbReference>
<feature type="transmembrane region" description="Helical" evidence="16">
    <location>
        <begin position="650"/>
        <end position="669"/>
    </location>
</feature>
<feature type="transmembrane region" description="Helical" evidence="16">
    <location>
        <begin position="451"/>
        <end position="476"/>
    </location>
</feature>
<dbReference type="GO" id="GO:0015093">
    <property type="term" value="F:ferrous iron transmembrane transporter activity"/>
    <property type="evidence" value="ECO:0007669"/>
    <property type="project" value="UniProtKB-UniRule"/>
</dbReference>
<feature type="binding site" evidence="14">
    <location>
        <begin position="51"/>
        <end position="54"/>
    </location>
    <ligand>
        <name>GTP</name>
        <dbReference type="ChEBI" id="CHEBI:37565"/>
        <label>1</label>
    </ligand>
</feature>
<keyword evidence="3 16" id="KW-0813">Transport</keyword>
<feature type="transmembrane region" description="Helical" evidence="16">
    <location>
        <begin position="341"/>
        <end position="361"/>
    </location>
</feature>
<dbReference type="PANTHER" id="PTHR43185">
    <property type="entry name" value="FERROUS IRON TRANSPORT PROTEIN B"/>
    <property type="match status" value="1"/>
</dbReference>
<evidence type="ECO:0000256" key="3">
    <source>
        <dbReference type="ARBA" id="ARBA00022448"/>
    </source>
</evidence>
<evidence type="ECO:0000256" key="6">
    <source>
        <dbReference type="ARBA" id="ARBA00022692"/>
    </source>
</evidence>
<protein>
    <recommendedName>
        <fullName evidence="13 16">Ferrous iron transport protein B</fullName>
    </recommendedName>
</protein>
<feature type="transmembrane region" description="Helical" evidence="16">
    <location>
        <begin position="311"/>
        <end position="329"/>
    </location>
</feature>
<comment type="subcellular location">
    <subcellularLocation>
        <location evidence="16">Cell inner membrane</location>
        <topology evidence="16">Multi-pass membrane protein</topology>
    </subcellularLocation>
    <subcellularLocation>
        <location evidence="2">Cell membrane</location>
        <topology evidence="2">Multi-pass membrane protein</topology>
    </subcellularLocation>
</comment>
<dbReference type="Pfam" id="PF02421">
    <property type="entry name" value="FeoB_N"/>
    <property type="match status" value="1"/>
</dbReference>
<keyword evidence="10" id="KW-0406">Ion transport</keyword>
<feature type="binding site" evidence="14">
    <location>
        <begin position="30"/>
        <end position="34"/>
    </location>
    <ligand>
        <name>GTP</name>
        <dbReference type="ChEBI" id="CHEBI:37565"/>
        <label>1</label>
    </ligand>
</feature>
<keyword evidence="15" id="KW-0479">Metal-binding</keyword>
<comment type="similarity">
    <text evidence="16">Belongs to the TRAFAC class TrmE-Era-EngA-EngB-Septin-like GTPase superfamily. FeoB GTPase (TC 9.A.8) family.</text>
</comment>
<keyword evidence="9 16" id="KW-0408">Iron</keyword>
<dbReference type="Pfam" id="PF07664">
    <property type="entry name" value="FeoB_C"/>
    <property type="match status" value="1"/>
</dbReference>
<evidence type="ECO:0000256" key="13">
    <source>
        <dbReference type="NCBIfam" id="TIGR00437"/>
    </source>
</evidence>
<dbReference type="EMBL" id="JACOSL010000037">
    <property type="protein sequence ID" value="MBI1756592.1"/>
    <property type="molecule type" value="Genomic_DNA"/>
</dbReference>
<feature type="binding site" evidence="15">
    <location>
        <position position="16"/>
    </location>
    <ligand>
        <name>Mg(2+)</name>
        <dbReference type="ChEBI" id="CHEBI:18420"/>
        <label>2</label>
    </ligand>
</feature>
<proteinExistence type="inferred from homology"/>
<keyword evidence="12 16" id="KW-0472">Membrane</keyword>
<dbReference type="Proteomes" id="UP000727962">
    <property type="component" value="Unassembled WGS sequence"/>
</dbReference>
<dbReference type="Pfam" id="PF07670">
    <property type="entry name" value="Gate"/>
    <property type="match status" value="2"/>
</dbReference>
<dbReference type="PANTHER" id="PTHR43185:SF1">
    <property type="entry name" value="FE(2+) TRANSPORTER FEOB"/>
    <property type="match status" value="1"/>
</dbReference>
<dbReference type="InterPro" id="IPR050860">
    <property type="entry name" value="FeoB_GTPase"/>
</dbReference>
<evidence type="ECO:0000256" key="14">
    <source>
        <dbReference type="PIRSR" id="PIRSR603373-1"/>
    </source>
</evidence>
<dbReference type="InterPro" id="IPR003373">
    <property type="entry name" value="Fe2_transport_prot-B"/>
</dbReference>
<evidence type="ECO:0000259" key="17">
    <source>
        <dbReference type="PROSITE" id="PS51711"/>
    </source>
</evidence>
<evidence type="ECO:0000256" key="7">
    <source>
        <dbReference type="ARBA" id="ARBA00022741"/>
    </source>
</evidence>
<dbReference type="InterPro" id="IPR011642">
    <property type="entry name" value="Gate_dom"/>
</dbReference>
<gene>
    <name evidence="18" type="primary">feoB</name>
    <name evidence="18" type="ORF">HYR64_05740</name>
</gene>
<feature type="domain" description="FeoB-type G" evidence="17">
    <location>
        <begin position="1"/>
        <end position="165"/>
    </location>
</feature>
<reference evidence="18" key="1">
    <citation type="submission" date="2020-07" db="EMBL/GenBank/DDBJ databases">
        <title>Huge and variable diversity of episymbiotic CPR bacteria and DPANN archaea in groundwater ecosystems.</title>
        <authorList>
            <person name="He C.Y."/>
            <person name="Keren R."/>
            <person name="Whittaker M."/>
            <person name="Farag I.F."/>
            <person name="Doudna J."/>
            <person name="Cate J.H.D."/>
            <person name="Banfield J.F."/>
        </authorList>
    </citation>
    <scope>NUCLEOTIDE SEQUENCE</scope>
    <source>
        <strain evidence="18">NC_groundwater_17_Pr7_B-0.1um_64_12</strain>
    </source>
</reference>
<comment type="caution">
    <text evidence="18">The sequence shown here is derived from an EMBL/GenBank/DDBJ whole genome shotgun (WGS) entry which is preliminary data.</text>
</comment>
<dbReference type="NCBIfam" id="TIGR00437">
    <property type="entry name" value="feoB"/>
    <property type="match status" value="1"/>
</dbReference>
<evidence type="ECO:0000256" key="4">
    <source>
        <dbReference type="ARBA" id="ARBA00022475"/>
    </source>
</evidence>
<keyword evidence="15" id="KW-0460">Magnesium</keyword>
<keyword evidence="6 16" id="KW-0812">Transmembrane</keyword>
<feature type="binding site" evidence="14">
    <location>
        <begin position="5"/>
        <end position="12"/>
    </location>
    <ligand>
        <name>GTP</name>
        <dbReference type="ChEBI" id="CHEBI:37565"/>
        <label>1</label>
    </ligand>
</feature>
<dbReference type="PROSITE" id="PS51711">
    <property type="entry name" value="G_FEOB"/>
    <property type="match status" value="1"/>
</dbReference>
<evidence type="ECO:0000256" key="10">
    <source>
        <dbReference type="ARBA" id="ARBA00023065"/>
    </source>
</evidence>
<evidence type="ECO:0000313" key="18">
    <source>
        <dbReference type="EMBL" id="MBI1756592.1"/>
    </source>
</evidence>
<dbReference type="AlphaFoldDB" id="A0A931LVR4"/>
<evidence type="ECO:0000256" key="1">
    <source>
        <dbReference type="ARBA" id="ARBA00003926"/>
    </source>
</evidence>
<dbReference type="InterPro" id="IPR011640">
    <property type="entry name" value="Fe2_transport_prot_B_C"/>
</dbReference>
<feature type="transmembrane region" description="Helical" evidence="16">
    <location>
        <begin position="381"/>
        <end position="407"/>
    </location>
</feature>
<keyword evidence="8 16" id="KW-1133">Transmembrane helix</keyword>
<dbReference type="Gene3D" id="3.40.50.300">
    <property type="entry name" value="P-loop containing nucleotide triphosphate hydrolases"/>
    <property type="match status" value="1"/>
</dbReference>
<evidence type="ECO:0000256" key="12">
    <source>
        <dbReference type="ARBA" id="ARBA00023136"/>
    </source>
</evidence>
<feature type="binding site" evidence="15">
    <location>
        <position position="19"/>
    </location>
    <ligand>
        <name>Mg(2+)</name>
        <dbReference type="ChEBI" id="CHEBI:18420"/>
        <label>2</label>
    </ligand>
</feature>
<accession>A0A931LVR4</accession>
<dbReference type="GO" id="GO:0005886">
    <property type="term" value="C:plasma membrane"/>
    <property type="evidence" value="ECO:0007669"/>
    <property type="project" value="UniProtKB-SubCell"/>
</dbReference>
<keyword evidence="4" id="KW-1003">Cell membrane</keyword>
<feature type="transmembrane region" description="Helical" evidence="16">
    <location>
        <begin position="284"/>
        <end position="305"/>
    </location>
</feature>
<feature type="transmembrane region" description="Helical" evidence="16">
    <location>
        <begin position="681"/>
        <end position="700"/>
    </location>
</feature>
<feature type="binding site" evidence="15">
    <location>
        <position position="20"/>
    </location>
    <ligand>
        <name>Mg(2+)</name>
        <dbReference type="ChEBI" id="CHEBI:18420"/>
        <label>2</label>
    </ligand>
</feature>
<dbReference type="CDD" id="cd01879">
    <property type="entry name" value="FeoB"/>
    <property type="match status" value="1"/>
</dbReference>
<keyword evidence="7 14" id="KW-0547">Nucleotide-binding</keyword>
<evidence type="ECO:0000256" key="9">
    <source>
        <dbReference type="ARBA" id="ARBA00023004"/>
    </source>
</evidence>
<feature type="binding site" evidence="14">
    <location>
        <begin position="145"/>
        <end position="147"/>
    </location>
    <ligand>
        <name>GTP</name>
        <dbReference type="ChEBI" id="CHEBI:37565"/>
        <label>5</label>
    </ligand>
</feature>
<evidence type="ECO:0000256" key="2">
    <source>
        <dbReference type="ARBA" id="ARBA00004651"/>
    </source>
</evidence>
<organism evidence="18 19">
    <name type="scientific">Fimbriimonas ginsengisoli</name>
    <dbReference type="NCBI Taxonomy" id="1005039"/>
    <lineage>
        <taxon>Bacteria</taxon>
        <taxon>Bacillati</taxon>
        <taxon>Armatimonadota</taxon>
        <taxon>Fimbriimonadia</taxon>
        <taxon>Fimbriimonadales</taxon>
        <taxon>Fimbriimonadaceae</taxon>
        <taxon>Fimbriimonas</taxon>
    </lineage>
</organism>
<comment type="function">
    <text evidence="1 16">Probable transporter of a GTP-driven Fe(2+) uptake system.</text>
</comment>
<sequence>MAVVGNPNAGKTTLFNALTGSRQRVGNYPGVTVERISGVLKFPSGDVECLDVPGLYSLAPLSEDERVAVSAIKGDEAVSRRPDLLVCVVDASNLERNLFFYHQLCEAGLPVVVALTMVDRVASRKWKLDLARLTELLGADVVPVVGHKGKGIAELREAIARNLESPRVPRFEAELPDAVEEKVGKLRERLARSGIDYSRADVRRALLEPDEQFQSYLRDAPEMREAFDEVRPELRSPGEKGPVAGVSSRYEWAGIVERLVLSKPESGPRRSRTDHIDRLLTHRVFGLAAFGLIMLLVFESIYSFARPAMDGIQWLINGLGDLVRPMLAFSPVAQSMIVDGLINGVGAMLVFLPQILILFFFIGMLEGTGYLARAAFLMDRLLGWCGLNGRAFIPLLSSFACAIPGIMSARVMPDPKSRLATILVAPLMSCSARLPVYLLMIGAFVEPKFGAFWAGVCLFGMHLLGLVVAIPIVWFINRRMLRGRRLPFVLELPPYQMPKWRDVWLTMYFRGKVFVTTAGTVIVAMSFLIWGLSYFPRPSDAEVRYRTEYAARTQQAPDSQGADRYSTQQQLANSFLGRFGQSLEPAFAPAGFDWRITTAILSAFPARETVVPSLGIIFSLGSDAKSHRQDLQKALNDATWPDGRKLITPWSSVGLMVFFALCCQCMSTLATIKRETNSVKWPVFVFTYMTVLAYIAAVAIQQVGRLFGG</sequence>
<name>A0A931LVR4_FIMGI</name>
<dbReference type="InterPro" id="IPR027417">
    <property type="entry name" value="P-loop_NTPase"/>
</dbReference>
<keyword evidence="5 16" id="KW-0410">Iron transport</keyword>
<evidence type="ECO:0000256" key="16">
    <source>
        <dbReference type="RuleBase" id="RU362098"/>
    </source>
</evidence>
<evidence type="ECO:0000256" key="15">
    <source>
        <dbReference type="PIRSR" id="PIRSR603373-2"/>
    </source>
</evidence>
<feature type="transmembrane region" description="Helical" evidence="16">
    <location>
        <begin position="419"/>
        <end position="445"/>
    </location>
</feature>
<evidence type="ECO:0000313" key="19">
    <source>
        <dbReference type="Proteomes" id="UP000727962"/>
    </source>
</evidence>
<evidence type="ECO:0000256" key="11">
    <source>
        <dbReference type="ARBA" id="ARBA00023134"/>
    </source>
</evidence>
<dbReference type="GO" id="GO:0046872">
    <property type="term" value="F:metal ion binding"/>
    <property type="evidence" value="ECO:0007669"/>
    <property type="project" value="UniProtKB-KW"/>
</dbReference>
<dbReference type="SUPFAM" id="SSF52540">
    <property type="entry name" value="P-loop containing nucleoside triphosphate hydrolases"/>
    <property type="match status" value="1"/>
</dbReference>
<dbReference type="InterPro" id="IPR030389">
    <property type="entry name" value="G_FEOB_dom"/>
</dbReference>
<evidence type="ECO:0000256" key="8">
    <source>
        <dbReference type="ARBA" id="ARBA00022989"/>
    </source>
</evidence>
<keyword evidence="11 14" id="KW-0342">GTP-binding</keyword>